<evidence type="ECO:0000256" key="1">
    <source>
        <dbReference type="SAM" id="MobiDB-lite"/>
    </source>
</evidence>
<feature type="compositionally biased region" description="Basic and acidic residues" evidence="1">
    <location>
        <begin position="17"/>
        <end position="41"/>
    </location>
</feature>
<feature type="region of interest" description="Disordered" evidence="1">
    <location>
        <begin position="147"/>
        <end position="170"/>
    </location>
</feature>
<feature type="compositionally biased region" description="Polar residues" evidence="1">
    <location>
        <begin position="42"/>
        <end position="51"/>
    </location>
</feature>
<dbReference type="AlphaFoldDB" id="A0A9P1ECH1"/>
<accession>A0A9P1ECH1</accession>
<feature type="region of interest" description="Disordered" evidence="1">
    <location>
        <begin position="1"/>
        <end position="51"/>
    </location>
</feature>
<dbReference type="Proteomes" id="UP001152484">
    <property type="component" value="Unassembled WGS sequence"/>
</dbReference>
<proteinExistence type="predicted"/>
<name>A0A9P1ECH1_CUSEU</name>
<evidence type="ECO:0000313" key="2">
    <source>
        <dbReference type="EMBL" id="CAH9096934.1"/>
    </source>
</evidence>
<keyword evidence="3" id="KW-1185">Reference proteome</keyword>
<comment type="caution">
    <text evidence="2">The sequence shown here is derived from an EMBL/GenBank/DDBJ whole genome shotgun (WGS) entry which is preliminary data.</text>
</comment>
<evidence type="ECO:0000313" key="3">
    <source>
        <dbReference type="Proteomes" id="UP001152484"/>
    </source>
</evidence>
<protein>
    <submittedName>
        <fullName evidence="2">Uncharacterized protein</fullName>
    </submittedName>
</protein>
<sequence>MLCTQVHPESATGPVERSGHIPEMADQKSRNRKPHPPELTKRFTNPTRNFKNAKTNEIPEAVYSYSSLTSKLLDPGLANQHLTPDSRLRQKHCLLNEKFSQQVEKMDNQVGSNTLTRGPPCQPAERELLEHRDLGFMMEATYRAIQPRDPDFKQKIPFPGLGNERDHDGC</sequence>
<organism evidence="2 3">
    <name type="scientific">Cuscuta europaea</name>
    <name type="common">European dodder</name>
    <dbReference type="NCBI Taxonomy" id="41803"/>
    <lineage>
        <taxon>Eukaryota</taxon>
        <taxon>Viridiplantae</taxon>
        <taxon>Streptophyta</taxon>
        <taxon>Embryophyta</taxon>
        <taxon>Tracheophyta</taxon>
        <taxon>Spermatophyta</taxon>
        <taxon>Magnoliopsida</taxon>
        <taxon>eudicotyledons</taxon>
        <taxon>Gunneridae</taxon>
        <taxon>Pentapetalae</taxon>
        <taxon>asterids</taxon>
        <taxon>lamiids</taxon>
        <taxon>Solanales</taxon>
        <taxon>Convolvulaceae</taxon>
        <taxon>Cuscuteae</taxon>
        <taxon>Cuscuta</taxon>
        <taxon>Cuscuta subgen. Cuscuta</taxon>
    </lineage>
</organism>
<reference evidence="2" key="1">
    <citation type="submission" date="2022-07" db="EMBL/GenBank/DDBJ databases">
        <authorList>
            <person name="Macas J."/>
            <person name="Novak P."/>
            <person name="Neumann P."/>
        </authorList>
    </citation>
    <scope>NUCLEOTIDE SEQUENCE</scope>
</reference>
<gene>
    <name evidence="2" type="ORF">CEURO_LOCUS13625</name>
</gene>
<dbReference type="EMBL" id="CAMAPE010000035">
    <property type="protein sequence ID" value="CAH9096934.1"/>
    <property type="molecule type" value="Genomic_DNA"/>
</dbReference>